<dbReference type="Gene3D" id="2.120.10.10">
    <property type="match status" value="1"/>
</dbReference>
<dbReference type="SUPFAM" id="SSF50939">
    <property type="entry name" value="Sialidases"/>
    <property type="match status" value="1"/>
</dbReference>
<organism evidence="2">
    <name type="scientific">hydrothermal vent metagenome</name>
    <dbReference type="NCBI Taxonomy" id="652676"/>
    <lineage>
        <taxon>unclassified sequences</taxon>
        <taxon>metagenomes</taxon>
        <taxon>ecological metagenomes</taxon>
    </lineage>
</organism>
<dbReference type="EMBL" id="UOGD01000323">
    <property type="protein sequence ID" value="VAX26124.1"/>
    <property type="molecule type" value="Genomic_DNA"/>
</dbReference>
<feature type="non-terminal residue" evidence="2">
    <location>
        <position position="1"/>
    </location>
</feature>
<evidence type="ECO:0000313" key="2">
    <source>
        <dbReference type="EMBL" id="VAX26124.1"/>
    </source>
</evidence>
<keyword evidence="1" id="KW-0472">Membrane</keyword>
<dbReference type="CDD" id="cd15482">
    <property type="entry name" value="Sialidase_non-viral"/>
    <property type="match status" value="1"/>
</dbReference>
<feature type="transmembrane region" description="Helical" evidence="1">
    <location>
        <begin position="29"/>
        <end position="45"/>
    </location>
</feature>
<evidence type="ECO:0000256" key="1">
    <source>
        <dbReference type="SAM" id="Phobius"/>
    </source>
</evidence>
<sequence>KNYSSPILLNNIYCSKQNAKIGYSKVSTIKMKILKLIFFLLTFKFRTTNKGTSMKTLIYQILNILLVLSVFCFFTTDSFAQEERTSNSVDSIKSQIVFNPKYEKIKSRVSYVPGIKVIRGETQLIVPEHESFCPAGSVFKYNNGDIQVYDRRSVDGGKTWQQVDLILENSTFQYPEPDGEVIMFRSQNSGGGSSSAGRPEFSLQQTDKEGVFEADFFRSNDNGLTRVSDPAKIFLPKELYELTGVLCRKIVRIKDGSLLVSMYARNTKGNNIERQFRTITLRSEDRGKTWHYLSTIAFDGREDTRGEGFDETSLLVLDDGRIFSFIRSGASYQASLGSSNNNDWDNKMPFSYGKQTPIYMSISSDGGKTWSNADPITTHGVWPDAIQLENGIIAVSYGRPGNWLMFNDNKSESWGPIIPFYNDLYPPDCGNYVSIEEVAPNILLVVYSRTNPNDYWQSELVGTYFQVKRVVE</sequence>
<accession>A0A3B1CQC4</accession>
<keyword evidence="1" id="KW-0812">Transmembrane</keyword>
<reference evidence="2" key="1">
    <citation type="submission" date="2018-06" db="EMBL/GenBank/DDBJ databases">
        <authorList>
            <person name="Zhirakovskaya E."/>
        </authorList>
    </citation>
    <scope>NUCLEOTIDE SEQUENCE</scope>
</reference>
<name>A0A3B1CQC4_9ZZZZ</name>
<feature type="transmembrane region" description="Helical" evidence="1">
    <location>
        <begin position="57"/>
        <end position="76"/>
    </location>
</feature>
<keyword evidence="1" id="KW-1133">Transmembrane helix</keyword>
<proteinExistence type="predicted"/>
<gene>
    <name evidence="2" type="ORF">MNBD_IGNAVI01-871</name>
</gene>
<dbReference type="AlphaFoldDB" id="A0A3B1CQC4"/>
<dbReference type="InterPro" id="IPR036278">
    <property type="entry name" value="Sialidase_sf"/>
</dbReference>
<protein>
    <submittedName>
        <fullName evidence="2">Uncharacterized protein</fullName>
    </submittedName>
</protein>